<dbReference type="GeneID" id="5788429"/>
<proteinExistence type="predicted"/>
<dbReference type="RefSeq" id="XP_001712754.1">
    <property type="nucleotide sequence ID" value="XM_001712702.1"/>
</dbReference>
<reference evidence="1 2" key="1">
    <citation type="journal article" date="2006" name="Proc. Natl. Acad. Sci. U.S.A.">
        <title>Complete nucleotide sequence of the chlorarachniophyte nucleomorph: nature's smallest nucleus.</title>
        <authorList>
            <person name="Gilson P.R."/>
            <person name="Su V."/>
            <person name="Slamovits C.H."/>
            <person name="Reith M.E."/>
            <person name="Keeling P.J."/>
            <person name="McFadden G.I."/>
        </authorList>
    </citation>
    <scope>NUCLEOTIDE SEQUENCE [LARGE SCALE GENOMIC DNA]</scope>
    <source>
        <strain evidence="2">CCMP621</strain>
    </source>
</reference>
<dbReference type="Proteomes" id="UP000243425">
    <property type="component" value="Nucleomorph 1"/>
</dbReference>
<geneLocation type="nucleomorph" evidence="1"/>
<evidence type="ECO:0000313" key="2">
    <source>
        <dbReference type="Proteomes" id="UP000243425"/>
    </source>
</evidence>
<organism evidence="1 2">
    <name type="scientific">Bigelowiella natans</name>
    <name type="common">Pedinomonas minutissima</name>
    <name type="synonym">Chlorarachnion sp. (strain CCMP621)</name>
    <dbReference type="NCBI Taxonomy" id="227086"/>
    <lineage>
        <taxon>Eukaryota</taxon>
        <taxon>Sar</taxon>
        <taxon>Rhizaria</taxon>
        <taxon>Cercozoa</taxon>
        <taxon>Chlorarachniophyceae</taxon>
        <taxon>Bigelowiella</taxon>
    </lineage>
</organism>
<accession>Q3LWM4</accession>
<evidence type="ECO:0000313" key="1">
    <source>
        <dbReference type="EMBL" id="ABA27142.1"/>
    </source>
</evidence>
<name>Q3LWM4_BIGNA</name>
<sequence length="1433" mass="169710">MQINQEINKYKNLLCYCNSITSTNKIHQSKYLKFLLYPNYLSNSKYFTIFKNRKYKSYKSKSKKFLSELKTTLNSVFYLNFMVHTLNKILYYSYLYSKPNDLFFRKNRSKSSNTFNKMLYLHHLKNLKNSFLLSEDKSNFTMRRLNANLLFSKNWILYESFYQSLNNQYGQKYSDYITHLSIFHINTKLSHRELVDKLLESFKERTVLENRSNGIKTKTYPFISSQIIQKFENISFSNYIEYNYKILVMGISQSLMSKSKRLRKNIFESFILEQKKKYDNLTNTLDSKYKHLNFKIFMIHEITSESYSMLKSFNTTLQRSLFSTAFDFDNLILFDKLLLYKFGIGHFSSFIQIVKQLGLKVWSKTTIIVDVEYSDLNTHCNWSNIPYLNSFNSYNQVTWLIDLKNFHLANSITKTLSLCRDHYVNKIAYPYKISKKSCQISQERSLFHYWLTYYFTSGYFKNIPKDCNSRVPSISWFSTFFDTELIISKITNQTDLKNLINLCESQNKTIFNLKKKFKTGKITSLALPLFFIKNLAVINLLSKKNYIIKLKLIKLFFIKTFGIEKNPKSKAQIEKNNKIVAEDKSIKIVNNLTKKLILESNTSNRFIFKKLENVVFSGFSKKAANTFTQMNTLFLVSFPLNEQSIFYFNYLNFNISTFNKSNLLKLGGLKLFKMTTLNAVLSVNKYQNYNWIKEFQQDITDDKAYTQSMHLREYEQPQWDLTLKGVKINLDAILVDKSLWEVPFDDYSFSSSMSWPECYFPLDFLQDRLINSVKNVNLFTNQKSLPFMDSIEYKKEKKICYLKQKNCYQSYFNIEFAKNIYFLNNSHPNLKIEKFNQIINELSYSDYDFNTSDKHTDILESFDELDEIEDYEFLIDSLLFDNDSMLNITREIDDSTDSDLDNPAPEEAFWLDDLTFVNQMKKYRSSKNDKTFYTFKSIELENIMCNPRELKYNLKSTYINNLTNLEYLCWKRENYIFKNMQQNNFDIDKIDIAKGETFNLDASLKNILAIGDKQNVETSFIDIADDEEYQEDFSLKGLEFIDGVIIHLNNRGFFNFPIEFNLTVDYNCGLSLDYTLSLFSSKRISRNICSGISTEFTKAVEYEGYFVCFAQTTMITPRSHFDCDLSTAFSLYNDGKKISNSFCIRYTENDSIFNYLFYNLELSRNLIMTKNRIHENFLSGNFNTGMVLVPSVSNLELDISFDKRSDPYLHADFSIKLDVGSPFLKKIGFLLIIADDTFEFHCQRNIYKGIFVPFLLTMDIMHYFLNEDYVLYHNTITDEKNDLENLMLFKPTAYDYFFHEDFVEGFSKIYNSFEKADEYDYMNFKSNMNSPVGSFYDYDTPLEELYLEEPDFKEKYVQKKIVQGSQTNLFSFQKYYEKTFQNSFQGPDGANTCHITELESNSEIKFRLLMKRNKHETFFSLIKKLINDIIRIK</sequence>
<dbReference type="EMBL" id="DQ158856">
    <property type="protein sequence ID" value="ABA27142.1"/>
    <property type="molecule type" value="Genomic_DNA"/>
</dbReference>
<protein>
    <submittedName>
        <fullName evidence="1">Uncharacterized protein</fullName>
    </submittedName>
</protein>
<keyword evidence="1" id="KW-0542">Nucleomorph</keyword>